<dbReference type="Proteomes" id="UP000887159">
    <property type="component" value="Unassembled WGS sequence"/>
</dbReference>
<proteinExistence type="predicted"/>
<name>A0A8X6WJX2_TRICX</name>
<reference evidence="1" key="1">
    <citation type="submission" date="2020-08" db="EMBL/GenBank/DDBJ databases">
        <title>Multicomponent nature underlies the extraordinary mechanical properties of spider dragline silk.</title>
        <authorList>
            <person name="Kono N."/>
            <person name="Nakamura H."/>
            <person name="Mori M."/>
            <person name="Yoshida Y."/>
            <person name="Ohtoshi R."/>
            <person name="Malay A.D."/>
            <person name="Moran D.A.P."/>
            <person name="Tomita M."/>
            <person name="Numata K."/>
            <person name="Arakawa K."/>
        </authorList>
    </citation>
    <scope>NUCLEOTIDE SEQUENCE</scope>
</reference>
<protein>
    <submittedName>
        <fullName evidence="1">Uncharacterized protein</fullName>
    </submittedName>
</protein>
<evidence type="ECO:0000313" key="1">
    <source>
        <dbReference type="EMBL" id="GFY35436.1"/>
    </source>
</evidence>
<accession>A0A8X6WJX2</accession>
<organism evidence="1 2">
    <name type="scientific">Trichonephila clavipes</name>
    <name type="common">Golden silk orbweaver</name>
    <name type="synonym">Nephila clavipes</name>
    <dbReference type="NCBI Taxonomy" id="2585209"/>
    <lineage>
        <taxon>Eukaryota</taxon>
        <taxon>Metazoa</taxon>
        <taxon>Ecdysozoa</taxon>
        <taxon>Arthropoda</taxon>
        <taxon>Chelicerata</taxon>
        <taxon>Arachnida</taxon>
        <taxon>Araneae</taxon>
        <taxon>Araneomorphae</taxon>
        <taxon>Entelegynae</taxon>
        <taxon>Araneoidea</taxon>
        <taxon>Nephilidae</taxon>
        <taxon>Trichonephila</taxon>
    </lineage>
</organism>
<dbReference type="EMBL" id="BMAU01021432">
    <property type="protein sequence ID" value="GFY35436.1"/>
    <property type="molecule type" value="Genomic_DNA"/>
</dbReference>
<sequence length="78" mass="9114">MRLYCHQQIFRKRSSECRFKVLELPFCAIVLNEQFCVPQRRILIPFENASESDRGRIVAYGECSLSVRESVLVSDLTM</sequence>
<gene>
    <name evidence="1" type="ORF">TNCV_195291</name>
</gene>
<evidence type="ECO:0000313" key="2">
    <source>
        <dbReference type="Proteomes" id="UP000887159"/>
    </source>
</evidence>
<comment type="caution">
    <text evidence="1">The sequence shown here is derived from an EMBL/GenBank/DDBJ whole genome shotgun (WGS) entry which is preliminary data.</text>
</comment>
<dbReference type="AlphaFoldDB" id="A0A8X6WJX2"/>
<keyword evidence="2" id="KW-1185">Reference proteome</keyword>